<dbReference type="PANTHER" id="PTHR40086">
    <property type="entry name" value="PHOSPHOTRANSFERASE YTMP-RELATED"/>
    <property type="match status" value="1"/>
</dbReference>
<gene>
    <name evidence="2" type="ORF">NV226_00080</name>
</gene>
<dbReference type="PANTHER" id="PTHR40086:SF1">
    <property type="entry name" value="CELL CYCLE REGULATOR CCRZ"/>
    <property type="match status" value="1"/>
</dbReference>
<feature type="domain" description="Aminoglycoside phosphotransferase" evidence="1">
    <location>
        <begin position="57"/>
        <end position="182"/>
    </location>
</feature>
<dbReference type="Gene3D" id="3.90.1200.10">
    <property type="match status" value="1"/>
</dbReference>
<proteinExistence type="predicted"/>
<accession>A0ABY5R964</accession>
<dbReference type="RefSeq" id="WP_258210881.1">
    <property type="nucleotide sequence ID" value="NZ_CP102734.1"/>
</dbReference>
<evidence type="ECO:0000259" key="1">
    <source>
        <dbReference type="Pfam" id="PF01636"/>
    </source>
</evidence>
<sequence>MKTQIKTGHTNISYHKDNLFIQEKIKNPFNHNIDYSILEKFDFVPKLIFNSPAEIHWEWIEGKQLEITNDTIVKMAHLMKTIHNSKLDFPASNHAARVKAYRKILNEKNINLEILNKYYKKINLILKNMDKNTPLHNDLWDRNILVDKNNKIWIVDWEYATKGDKHFDLAYFIESCRLTDQQETLLLNEYDDYDYEYIIQQKIFVNYLIILWIWAQKIKPFDDKEFHEKIEFLVLELERYKKKWNTK</sequence>
<dbReference type="EMBL" id="CP102734">
    <property type="protein sequence ID" value="UVD81707.1"/>
    <property type="molecule type" value="Genomic_DNA"/>
</dbReference>
<evidence type="ECO:0000313" key="2">
    <source>
        <dbReference type="EMBL" id="UVD81707.1"/>
    </source>
</evidence>
<dbReference type="InterPro" id="IPR002575">
    <property type="entry name" value="Aminoglycoside_PTrfase"/>
</dbReference>
<dbReference type="SUPFAM" id="SSF56112">
    <property type="entry name" value="Protein kinase-like (PK-like)"/>
    <property type="match status" value="1"/>
</dbReference>
<dbReference type="InterPro" id="IPR052077">
    <property type="entry name" value="CcrZ_PhaseVar_Mediator"/>
</dbReference>
<dbReference type="InterPro" id="IPR011009">
    <property type="entry name" value="Kinase-like_dom_sf"/>
</dbReference>
<organism evidence="2 3">
    <name type="scientific">Mycoplasma iguanae</name>
    <dbReference type="NCBI Taxonomy" id="292461"/>
    <lineage>
        <taxon>Bacteria</taxon>
        <taxon>Bacillati</taxon>
        <taxon>Mycoplasmatota</taxon>
        <taxon>Mollicutes</taxon>
        <taxon>Mycoplasmataceae</taxon>
        <taxon>Mycoplasma</taxon>
    </lineage>
</organism>
<dbReference type="Proteomes" id="UP001059252">
    <property type="component" value="Chromosome"/>
</dbReference>
<evidence type="ECO:0000313" key="3">
    <source>
        <dbReference type="Proteomes" id="UP001059252"/>
    </source>
</evidence>
<reference evidence="2" key="1">
    <citation type="submission" date="2022-08" db="EMBL/GenBank/DDBJ databases">
        <title>Complete genome of Mycoplasma iguanae type strain 2327.</title>
        <authorList>
            <person name="Spergser J."/>
        </authorList>
    </citation>
    <scope>NUCLEOTIDE SEQUENCE</scope>
    <source>
        <strain evidence="2">2327</strain>
    </source>
</reference>
<dbReference type="Pfam" id="PF01636">
    <property type="entry name" value="APH"/>
    <property type="match status" value="1"/>
</dbReference>
<keyword evidence="3" id="KW-1185">Reference proteome</keyword>
<protein>
    <submittedName>
        <fullName evidence="2">Phosphotransferase</fullName>
    </submittedName>
</protein>
<name>A0ABY5R964_9MOLU</name>